<dbReference type="GO" id="GO:0009986">
    <property type="term" value="C:cell surface"/>
    <property type="evidence" value="ECO:0007669"/>
    <property type="project" value="TreeGrafter"/>
</dbReference>
<dbReference type="PANTHER" id="PTHR46784:SF1">
    <property type="entry name" value="KILLER CELL LECTIN-LIKE RECEPTOR SUBFAMILY B MEMBER 1"/>
    <property type="match status" value="1"/>
</dbReference>
<keyword evidence="4" id="KW-0812">Transmembrane</keyword>
<dbReference type="Proteomes" id="UP000694410">
    <property type="component" value="Unplaced"/>
</dbReference>
<dbReference type="InterPro" id="IPR051527">
    <property type="entry name" value="KLR_subfamily_B"/>
</dbReference>
<proteinExistence type="predicted"/>
<dbReference type="GO" id="GO:0038023">
    <property type="term" value="F:signaling receptor activity"/>
    <property type="evidence" value="ECO:0007669"/>
    <property type="project" value="TreeGrafter"/>
</dbReference>
<evidence type="ECO:0000256" key="3">
    <source>
        <dbReference type="SAM" id="MobiDB-lite"/>
    </source>
</evidence>
<dbReference type="GeneID" id="111929865"/>
<dbReference type="PANTHER" id="PTHR46784">
    <property type="entry name" value="KILLER CELL LECTIN-LIKE RECEPTOR SUBFAMILY B MEMBER 1"/>
    <property type="match status" value="1"/>
</dbReference>
<evidence type="ECO:0000313" key="6">
    <source>
        <dbReference type="Ensembl" id="ENSCCEP00000000182.1"/>
    </source>
</evidence>
<accession>A0A8C0TZZ8</accession>
<dbReference type="KEGG" id="ccae:111929865"/>
<dbReference type="InterPro" id="IPR016186">
    <property type="entry name" value="C-type_lectin-like/link_sf"/>
</dbReference>
<dbReference type="AlphaFoldDB" id="A0A8C0TZZ8"/>
<evidence type="ECO:0000256" key="1">
    <source>
        <dbReference type="ARBA" id="ARBA00022989"/>
    </source>
</evidence>
<evidence type="ECO:0000313" key="7">
    <source>
        <dbReference type="Proteomes" id="UP000694410"/>
    </source>
</evidence>
<feature type="region of interest" description="Disordered" evidence="3">
    <location>
        <begin position="244"/>
        <end position="276"/>
    </location>
</feature>
<gene>
    <name evidence="6" type="primary">LOC111929865</name>
</gene>
<feature type="region of interest" description="Disordered" evidence="3">
    <location>
        <begin position="208"/>
        <end position="230"/>
    </location>
</feature>
<protein>
    <submittedName>
        <fullName evidence="6">C-type lectin domain family 5 member A-like</fullName>
    </submittedName>
</protein>
<dbReference type="Gene3D" id="3.10.100.10">
    <property type="entry name" value="Mannose-Binding Protein A, subunit A"/>
    <property type="match status" value="1"/>
</dbReference>
<organism evidence="6 7">
    <name type="scientific">Cyanistes caeruleus</name>
    <name type="common">Eurasian blue tit</name>
    <name type="synonym">Parus caeruleus</name>
    <dbReference type="NCBI Taxonomy" id="156563"/>
    <lineage>
        <taxon>Eukaryota</taxon>
        <taxon>Metazoa</taxon>
        <taxon>Chordata</taxon>
        <taxon>Craniata</taxon>
        <taxon>Vertebrata</taxon>
        <taxon>Euteleostomi</taxon>
        <taxon>Archelosauria</taxon>
        <taxon>Archosauria</taxon>
        <taxon>Dinosauria</taxon>
        <taxon>Saurischia</taxon>
        <taxon>Theropoda</taxon>
        <taxon>Coelurosauria</taxon>
        <taxon>Aves</taxon>
        <taxon>Neognathae</taxon>
        <taxon>Neoaves</taxon>
        <taxon>Telluraves</taxon>
        <taxon>Australaves</taxon>
        <taxon>Passeriformes</taxon>
        <taxon>Paridae</taxon>
        <taxon>Cyanistes</taxon>
    </lineage>
</organism>
<name>A0A8C0TZZ8_CYACU</name>
<reference evidence="6" key="1">
    <citation type="submission" date="2025-08" db="UniProtKB">
        <authorList>
            <consortium name="Ensembl"/>
        </authorList>
    </citation>
    <scope>IDENTIFICATION</scope>
</reference>
<dbReference type="InterPro" id="IPR001304">
    <property type="entry name" value="C-type_lectin-like"/>
</dbReference>
<dbReference type="GO" id="GO:0005886">
    <property type="term" value="C:plasma membrane"/>
    <property type="evidence" value="ECO:0007669"/>
    <property type="project" value="TreeGrafter"/>
</dbReference>
<dbReference type="Pfam" id="PF00059">
    <property type="entry name" value="Lectin_C"/>
    <property type="match status" value="1"/>
</dbReference>
<keyword evidence="4" id="KW-0472">Membrane</keyword>
<dbReference type="PROSITE" id="PS50041">
    <property type="entry name" value="C_TYPE_LECTIN_2"/>
    <property type="match status" value="1"/>
</dbReference>
<keyword evidence="7" id="KW-1185">Reference proteome</keyword>
<dbReference type="Ensembl" id="ENSCCET00000000390.1">
    <property type="protein sequence ID" value="ENSCCEP00000000182.1"/>
    <property type="gene ID" value="ENSCCEG00000000289.1"/>
</dbReference>
<evidence type="ECO:0000259" key="5">
    <source>
        <dbReference type="PROSITE" id="PS50041"/>
    </source>
</evidence>
<dbReference type="InterPro" id="IPR016187">
    <property type="entry name" value="CTDL_fold"/>
</dbReference>
<dbReference type="SUPFAM" id="SSF56436">
    <property type="entry name" value="C-type lectin-like"/>
    <property type="match status" value="1"/>
</dbReference>
<dbReference type="RefSeq" id="XP_023783437.1">
    <property type="nucleotide sequence ID" value="XM_023927669.1"/>
</dbReference>
<keyword evidence="2" id="KW-1015">Disulfide bond</keyword>
<keyword evidence="1 4" id="KW-1133">Transmembrane helix</keyword>
<dbReference type="GO" id="GO:0042269">
    <property type="term" value="P:regulation of natural killer cell mediated cytotoxicity"/>
    <property type="evidence" value="ECO:0007669"/>
    <property type="project" value="TreeGrafter"/>
</dbReference>
<feature type="domain" description="C-type lectin" evidence="5">
    <location>
        <begin position="112"/>
        <end position="234"/>
    </location>
</feature>
<dbReference type="SMART" id="SM00034">
    <property type="entry name" value="CLECT"/>
    <property type="match status" value="1"/>
</dbReference>
<feature type="compositionally biased region" description="Polar residues" evidence="3">
    <location>
        <begin position="260"/>
        <end position="276"/>
    </location>
</feature>
<feature type="transmembrane region" description="Helical" evidence="4">
    <location>
        <begin position="62"/>
        <end position="83"/>
    </location>
</feature>
<evidence type="ECO:0000256" key="2">
    <source>
        <dbReference type="ARBA" id="ARBA00023157"/>
    </source>
</evidence>
<evidence type="ECO:0000256" key="4">
    <source>
        <dbReference type="SAM" id="Phobius"/>
    </source>
</evidence>
<reference evidence="6" key="2">
    <citation type="submission" date="2025-09" db="UniProtKB">
        <authorList>
            <consortium name="Ensembl"/>
        </authorList>
    </citation>
    <scope>IDENTIFICATION</scope>
</reference>
<sequence length="276" mass="30968">MAEYVLYADLNLPQSTRPRIPTVPDVQDSDCTYAEVKVKSQDTNAAADCKSSGKSCCSRKHAAILVVIILILVLAVYLIITYGPTAGSQNSSTTLSHIREEELGCPPLWRKHGRKCYFFSPEKKMKDWEASRGECTTMESDLVVIDSREEMSYLLSVSKYDYYLLGLKYFEKKKEWKWINNMKHDPTICWNVPPWIKWALLKGQGKTSSLGSTGPQLELSAGSRGSSCAPERWDGEATLGPLWNCTNPIKPKKPQEDSGLRSNYGLQGNPQGQEFD</sequence>
<dbReference type="OrthoDB" id="7357196at2759"/>